<feature type="region of interest" description="Disordered" evidence="1">
    <location>
        <begin position="68"/>
        <end position="92"/>
    </location>
</feature>
<sequence length="133" mass="15222">MGLGTQEQWLNLNLLVNKYFLVKSSHVYLALINLLCAFDSVFRSKLWKFVICILNIIFCFNNKRKKWEHGSQHRRGPRSVRLRETGPGSKDRRAHVPAYRYTADSKRHRWCGALAICSSGAVKDALGRGAFPS</sequence>
<organism evidence="2 3">
    <name type="scientific">Pleurodeles waltl</name>
    <name type="common">Iberian ribbed newt</name>
    <dbReference type="NCBI Taxonomy" id="8319"/>
    <lineage>
        <taxon>Eukaryota</taxon>
        <taxon>Metazoa</taxon>
        <taxon>Chordata</taxon>
        <taxon>Craniata</taxon>
        <taxon>Vertebrata</taxon>
        <taxon>Euteleostomi</taxon>
        <taxon>Amphibia</taxon>
        <taxon>Batrachia</taxon>
        <taxon>Caudata</taxon>
        <taxon>Salamandroidea</taxon>
        <taxon>Salamandridae</taxon>
        <taxon>Pleurodelinae</taxon>
        <taxon>Pleurodeles</taxon>
    </lineage>
</organism>
<keyword evidence="3" id="KW-1185">Reference proteome</keyword>
<dbReference type="AlphaFoldDB" id="A0AAV7VLV1"/>
<proteinExistence type="predicted"/>
<evidence type="ECO:0000256" key="1">
    <source>
        <dbReference type="SAM" id="MobiDB-lite"/>
    </source>
</evidence>
<name>A0AAV7VLV1_PLEWA</name>
<gene>
    <name evidence="2" type="ORF">NDU88_005373</name>
</gene>
<protein>
    <submittedName>
        <fullName evidence="2">Uncharacterized protein</fullName>
    </submittedName>
</protein>
<dbReference type="EMBL" id="JANPWB010000003">
    <property type="protein sequence ID" value="KAJ1201565.1"/>
    <property type="molecule type" value="Genomic_DNA"/>
</dbReference>
<evidence type="ECO:0000313" key="2">
    <source>
        <dbReference type="EMBL" id="KAJ1201565.1"/>
    </source>
</evidence>
<accession>A0AAV7VLV1</accession>
<evidence type="ECO:0000313" key="3">
    <source>
        <dbReference type="Proteomes" id="UP001066276"/>
    </source>
</evidence>
<reference evidence="2" key="1">
    <citation type="journal article" date="2022" name="bioRxiv">
        <title>Sequencing and chromosome-scale assembly of the giantPleurodeles waltlgenome.</title>
        <authorList>
            <person name="Brown T."/>
            <person name="Elewa A."/>
            <person name="Iarovenko S."/>
            <person name="Subramanian E."/>
            <person name="Araus A.J."/>
            <person name="Petzold A."/>
            <person name="Susuki M."/>
            <person name="Suzuki K.-i.T."/>
            <person name="Hayashi T."/>
            <person name="Toyoda A."/>
            <person name="Oliveira C."/>
            <person name="Osipova E."/>
            <person name="Leigh N.D."/>
            <person name="Simon A."/>
            <person name="Yun M.H."/>
        </authorList>
    </citation>
    <scope>NUCLEOTIDE SEQUENCE</scope>
    <source>
        <strain evidence="2">20211129_DDA</strain>
        <tissue evidence="2">Liver</tissue>
    </source>
</reference>
<comment type="caution">
    <text evidence="2">The sequence shown here is derived from an EMBL/GenBank/DDBJ whole genome shotgun (WGS) entry which is preliminary data.</text>
</comment>
<feature type="compositionally biased region" description="Basic residues" evidence="1">
    <location>
        <begin position="68"/>
        <end position="80"/>
    </location>
</feature>
<dbReference type="Proteomes" id="UP001066276">
    <property type="component" value="Chromosome 2_1"/>
</dbReference>